<reference evidence="3" key="1">
    <citation type="submission" date="2021-01" db="EMBL/GenBank/DDBJ databases">
        <authorList>
            <consortium name="Genoscope - CEA"/>
            <person name="William W."/>
        </authorList>
    </citation>
    <scope>NUCLEOTIDE SEQUENCE</scope>
</reference>
<dbReference type="InterPro" id="IPR058751">
    <property type="entry name" value="RDRP_helical"/>
</dbReference>
<dbReference type="Proteomes" id="UP001295469">
    <property type="component" value="Chromosome A01"/>
</dbReference>
<name>A0A816Y2D7_BRANA</name>
<dbReference type="EMBL" id="HG994355">
    <property type="protein sequence ID" value="CAF2153732.1"/>
    <property type="molecule type" value="Genomic_DNA"/>
</dbReference>
<dbReference type="Pfam" id="PF26252">
    <property type="entry name" value="RdRP_helical"/>
    <property type="match status" value="1"/>
</dbReference>
<proteinExistence type="predicted"/>
<gene>
    <name evidence="3" type="ORF">DARMORV10_A01P33770.1</name>
</gene>
<protein>
    <submittedName>
        <fullName evidence="3">(rape) hypothetical protein</fullName>
    </submittedName>
</protein>
<evidence type="ECO:0000259" key="2">
    <source>
        <dbReference type="Pfam" id="PF26252"/>
    </source>
</evidence>
<evidence type="ECO:0000313" key="3">
    <source>
        <dbReference type="EMBL" id="CAF2153732.1"/>
    </source>
</evidence>
<feature type="domain" description="RDRP helical" evidence="2">
    <location>
        <begin position="143"/>
        <end position="209"/>
    </location>
</feature>
<evidence type="ECO:0000256" key="1">
    <source>
        <dbReference type="SAM" id="MobiDB-lite"/>
    </source>
</evidence>
<sequence length="221" mass="24595">MSGLVITFGLLLDTDVYDLISQTNVSVLLLLSSEPSSSSPLFTKRSNVKIDIATELRRQRNRSSSASEVPVDNQGPVSDPGLESGEPNLGSSYPQALRQSLKVKYQKQSLSIVLFVIVALIVEEIPVDSLRIQSYGESLHIPPQLLALSELEFNKAFLLLSYIPGTDLVQVKITTEEIRGWKDLSMVAFEAAVWERLGKDYCSPTDRRLVCLPDFEFYLVD</sequence>
<accession>A0A816Y2D7</accession>
<feature type="region of interest" description="Disordered" evidence="1">
    <location>
        <begin position="59"/>
        <end position="89"/>
    </location>
</feature>
<dbReference type="AlphaFoldDB" id="A0A816Y2D7"/>
<organism evidence="3">
    <name type="scientific">Brassica napus</name>
    <name type="common">Rape</name>
    <dbReference type="NCBI Taxonomy" id="3708"/>
    <lineage>
        <taxon>Eukaryota</taxon>
        <taxon>Viridiplantae</taxon>
        <taxon>Streptophyta</taxon>
        <taxon>Embryophyta</taxon>
        <taxon>Tracheophyta</taxon>
        <taxon>Spermatophyta</taxon>
        <taxon>Magnoliopsida</taxon>
        <taxon>eudicotyledons</taxon>
        <taxon>Gunneridae</taxon>
        <taxon>Pentapetalae</taxon>
        <taxon>rosids</taxon>
        <taxon>malvids</taxon>
        <taxon>Brassicales</taxon>
        <taxon>Brassicaceae</taxon>
        <taxon>Brassiceae</taxon>
        <taxon>Brassica</taxon>
    </lineage>
</organism>